<dbReference type="RefSeq" id="WP_078959173.1">
    <property type="nucleotide sequence ID" value="NZ_CP108036.1"/>
</dbReference>
<reference evidence="3" key="1">
    <citation type="submission" date="2022-10" db="EMBL/GenBank/DDBJ databases">
        <title>The complete genomes of actinobacterial strains from the NBC collection.</title>
        <authorList>
            <person name="Joergensen T.S."/>
            <person name="Alvarez Arevalo M."/>
            <person name="Sterndorff E.B."/>
            <person name="Faurdal D."/>
            <person name="Vuksanovic O."/>
            <person name="Mourched A.-S."/>
            <person name="Charusanti P."/>
            <person name="Shaw S."/>
            <person name="Blin K."/>
            <person name="Weber T."/>
        </authorList>
    </citation>
    <scope>NUCLEOTIDE SEQUENCE</scope>
    <source>
        <strain evidence="3">NBC_00303</strain>
    </source>
</reference>
<organism evidence="3 4">
    <name type="scientific">Streptomyces erythrochromogenes</name>
    <dbReference type="NCBI Taxonomy" id="285574"/>
    <lineage>
        <taxon>Bacteria</taxon>
        <taxon>Bacillati</taxon>
        <taxon>Actinomycetota</taxon>
        <taxon>Actinomycetes</taxon>
        <taxon>Kitasatosporales</taxon>
        <taxon>Streptomycetaceae</taxon>
        <taxon>Streptomyces</taxon>
    </lineage>
</organism>
<dbReference type="InterPro" id="IPR052698">
    <property type="entry name" value="MoCofactor_Util/Proc"/>
</dbReference>
<dbReference type="GeneID" id="95496969"/>
<dbReference type="Proteomes" id="UP001432312">
    <property type="component" value="Chromosome"/>
</dbReference>
<dbReference type="Gene3D" id="3.40.50.720">
    <property type="entry name" value="NAD(P)-binding Rossmann-like Domain"/>
    <property type="match status" value="1"/>
</dbReference>
<feature type="region of interest" description="Disordered" evidence="1">
    <location>
        <begin position="321"/>
        <end position="347"/>
    </location>
</feature>
<name>A0ABZ1QA82_9ACTN</name>
<proteinExistence type="predicted"/>
<dbReference type="PANTHER" id="PTHR30388:SF4">
    <property type="entry name" value="MOLYBDENUM COFACTOR INSERTION CHAPERONE PAOD"/>
    <property type="match status" value="1"/>
</dbReference>
<evidence type="ECO:0000313" key="3">
    <source>
        <dbReference type="EMBL" id="WUN79342.1"/>
    </source>
</evidence>
<evidence type="ECO:0000313" key="4">
    <source>
        <dbReference type="Proteomes" id="UP001432312"/>
    </source>
</evidence>
<feature type="domain" description="XdhC Rossmann" evidence="2">
    <location>
        <begin position="183"/>
        <end position="306"/>
    </location>
</feature>
<keyword evidence="4" id="KW-1185">Reference proteome</keyword>
<evidence type="ECO:0000256" key="1">
    <source>
        <dbReference type="SAM" id="MobiDB-lite"/>
    </source>
</evidence>
<gene>
    <name evidence="3" type="ORF">OHA91_13010</name>
</gene>
<dbReference type="EMBL" id="CP108036">
    <property type="protein sequence ID" value="WUN79342.1"/>
    <property type="molecule type" value="Genomic_DNA"/>
</dbReference>
<evidence type="ECO:0000259" key="2">
    <source>
        <dbReference type="Pfam" id="PF13478"/>
    </source>
</evidence>
<dbReference type="CDD" id="cd01635">
    <property type="entry name" value="Glycosyltransferase_GTB-type"/>
    <property type="match status" value="1"/>
</dbReference>
<protein>
    <submittedName>
        <fullName evidence="3">XdhC family protein</fullName>
    </submittedName>
</protein>
<dbReference type="InterPro" id="IPR027051">
    <property type="entry name" value="XdhC_Rossmann_dom"/>
</dbReference>
<sequence>MRELVETARQWLAEGRAGYLARPVTEQGFGPRDPAGAVLVDARGECVGSLYRGVFDAELVAEAVAMAPGATARVCEVSVAGDEAVAAKLTCGGQAEVLLQPLAAIPAEWWELLGAGVGVALVTRLNEAADRASSEVVRATAVPGDDAGRRAGELLATRRAGRDALYGASGLVLVEAHPSAPYVVIGGGGELAAIIERQALLLGWEAVRVEAAGPAVEVIEARRDAACVVMLSHDEQFDVPTLRAALAAGVPYIGALGSRRTTARRREGLLAAGVTEAELARVHGPIGLDLGARTPAETALAICAEILGVLGARKGGALRDSDGPVNVPDGTGAGIHAPGSAPPTGAI</sequence>
<dbReference type="Pfam" id="PF13478">
    <property type="entry name" value="XdhC_C"/>
    <property type="match status" value="1"/>
</dbReference>
<dbReference type="PANTHER" id="PTHR30388">
    <property type="entry name" value="ALDEHYDE OXIDOREDUCTASE MOLYBDENUM COFACTOR ASSEMBLY PROTEIN"/>
    <property type="match status" value="1"/>
</dbReference>
<accession>A0ABZ1QA82</accession>